<dbReference type="PANTHER" id="PTHR46193">
    <property type="entry name" value="6-PHOSPHOGLUCONATE PHOSPHATASE"/>
    <property type="match status" value="1"/>
</dbReference>
<dbReference type="NCBIfam" id="TIGR01509">
    <property type="entry name" value="HAD-SF-IA-v3"/>
    <property type="match status" value="1"/>
</dbReference>
<gene>
    <name evidence="4" type="primary">pgmB</name>
    <name evidence="4" type="ORF">KPL37_09605</name>
</gene>
<evidence type="ECO:0000256" key="3">
    <source>
        <dbReference type="ARBA" id="ARBA00023277"/>
    </source>
</evidence>
<proteinExistence type="predicted"/>
<organism evidence="4 5">
    <name type="scientific">Clostridium frigoris</name>
    <dbReference type="NCBI Taxonomy" id="205327"/>
    <lineage>
        <taxon>Bacteria</taxon>
        <taxon>Bacillati</taxon>
        <taxon>Bacillota</taxon>
        <taxon>Clostridia</taxon>
        <taxon>Eubacteriales</taxon>
        <taxon>Clostridiaceae</taxon>
        <taxon>Clostridium</taxon>
    </lineage>
</organism>
<evidence type="ECO:0000313" key="5">
    <source>
        <dbReference type="Proteomes" id="UP000776252"/>
    </source>
</evidence>
<keyword evidence="1" id="KW-0479">Metal-binding</keyword>
<evidence type="ECO:0000256" key="1">
    <source>
        <dbReference type="ARBA" id="ARBA00022723"/>
    </source>
</evidence>
<keyword evidence="2" id="KW-0460">Magnesium</keyword>
<comment type="caution">
    <text evidence="4">The sequence shown here is derived from an EMBL/GenBank/DDBJ whole genome shotgun (WGS) entry which is preliminary data.</text>
</comment>
<dbReference type="CDD" id="cd02598">
    <property type="entry name" value="HAD_BPGM"/>
    <property type="match status" value="1"/>
</dbReference>
<keyword evidence="3" id="KW-0119">Carbohydrate metabolism</keyword>
<dbReference type="PANTHER" id="PTHR46193:SF18">
    <property type="entry name" value="HEXITOL PHOSPHATASE B"/>
    <property type="match status" value="1"/>
</dbReference>
<dbReference type="EC" id="5.4.2.6" evidence="4"/>
<sequence length="215" mass="23725">MHNIKAIIFDLDGVLVDTAKYHYLAWKRLAQELNIEFSIEDNERLKGVSRMNSLEIILEIGNITLDDDTKIKLAEKKNIWYVEYISKLTPADILPGVIDFIESIKANGLKIALGSASKNSMLILTNLKLTDYFDAIIDGTKVSSAKPNPEVFLKGALELNIPPCQCIVFEDAQAGIDAAINAGMYCIGIGSKNRLKKANLVLSGFSNMTFDKLGL</sequence>
<dbReference type="SFLD" id="SFLDS00003">
    <property type="entry name" value="Haloacid_Dehalogenase"/>
    <property type="match status" value="1"/>
</dbReference>
<dbReference type="InterPro" id="IPR006439">
    <property type="entry name" value="HAD-SF_hydro_IA"/>
</dbReference>
<evidence type="ECO:0000256" key="2">
    <source>
        <dbReference type="ARBA" id="ARBA00022842"/>
    </source>
</evidence>
<dbReference type="SFLD" id="SFLDG01129">
    <property type="entry name" value="C1.5:_HAD__Beta-PGM__Phosphata"/>
    <property type="match status" value="1"/>
</dbReference>
<dbReference type="NCBIfam" id="TIGR02009">
    <property type="entry name" value="PGMB-YQAB-SF"/>
    <property type="match status" value="1"/>
</dbReference>
<dbReference type="Pfam" id="PF00702">
    <property type="entry name" value="Hydrolase"/>
    <property type="match status" value="1"/>
</dbReference>
<dbReference type="SFLD" id="SFLDF00046">
    <property type="entry name" value="beta-phosphoglucomutase"/>
    <property type="match status" value="1"/>
</dbReference>
<accession>A0ABS6BSW5</accession>
<dbReference type="InterPro" id="IPR010972">
    <property type="entry name" value="Beta-PGM"/>
</dbReference>
<keyword evidence="4" id="KW-0413">Isomerase</keyword>
<reference evidence="4 5" key="1">
    <citation type="submission" date="2021-06" db="EMBL/GenBank/DDBJ databases">
        <title>Clostridia strains as spoilage organisms.</title>
        <authorList>
            <person name="Wambui J."/>
            <person name="Stephan R."/>
            <person name="Stevens M.J.A."/>
        </authorList>
    </citation>
    <scope>NUCLEOTIDE SEQUENCE [LARGE SCALE GENOMIC DNA]</scope>
    <source>
        <strain evidence="4 5">DSM 14204</strain>
    </source>
</reference>
<dbReference type="SFLD" id="SFLDG01135">
    <property type="entry name" value="C1.5.6:_HAD__Beta-PGM__Phospha"/>
    <property type="match status" value="1"/>
</dbReference>
<protein>
    <submittedName>
        <fullName evidence="4">Beta-phosphoglucomutase</fullName>
        <ecNumber evidence="4">5.4.2.6</ecNumber>
    </submittedName>
</protein>
<dbReference type="Proteomes" id="UP000776252">
    <property type="component" value="Unassembled WGS sequence"/>
</dbReference>
<evidence type="ECO:0000313" key="4">
    <source>
        <dbReference type="EMBL" id="MBU3160006.1"/>
    </source>
</evidence>
<dbReference type="InterPro" id="IPR010976">
    <property type="entry name" value="B-phosphoglucomutase_hydrolase"/>
</dbReference>
<dbReference type="EMBL" id="JAHLDV010000018">
    <property type="protein sequence ID" value="MBU3160006.1"/>
    <property type="molecule type" value="Genomic_DNA"/>
</dbReference>
<dbReference type="GO" id="GO:0008801">
    <property type="term" value="F:beta-phosphoglucomutase activity"/>
    <property type="evidence" value="ECO:0007669"/>
    <property type="project" value="UniProtKB-EC"/>
</dbReference>
<keyword evidence="5" id="KW-1185">Reference proteome</keyword>
<dbReference type="InterPro" id="IPR051600">
    <property type="entry name" value="Beta-PGM-like"/>
</dbReference>
<dbReference type="NCBIfam" id="TIGR01990">
    <property type="entry name" value="bPGM"/>
    <property type="match status" value="1"/>
</dbReference>
<name>A0ABS6BSW5_9CLOT</name>